<dbReference type="VEuPathDB" id="VectorBase:CPIJ016086"/>
<reference evidence="2" key="1">
    <citation type="submission" date="2007-03" db="EMBL/GenBank/DDBJ databases">
        <title>Annotation of Culex pipiens quinquefasciatus.</title>
        <authorList>
            <consortium name="The Broad Institute Genome Sequencing Platform"/>
            <person name="Atkinson P.W."/>
            <person name="Hemingway J."/>
            <person name="Christensen B.M."/>
            <person name="Higgs S."/>
            <person name="Kodira C."/>
            <person name="Hannick L."/>
            <person name="Megy K."/>
            <person name="O'Leary S."/>
            <person name="Pearson M."/>
            <person name="Haas B.J."/>
            <person name="Mauceli E."/>
            <person name="Wortman J.R."/>
            <person name="Lee N.H."/>
            <person name="Guigo R."/>
            <person name="Stanke M."/>
            <person name="Alvarado L."/>
            <person name="Amedeo P."/>
            <person name="Antoine C.H."/>
            <person name="Arensburger P."/>
            <person name="Bidwell S.L."/>
            <person name="Crawford M."/>
            <person name="Camaro F."/>
            <person name="Devon K."/>
            <person name="Engels R."/>
            <person name="Hammond M."/>
            <person name="Howarth C."/>
            <person name="Koehrsen M."/>
            <person name="Lawson D."/>
            <person name="Montgomery P."/>
            <person name="Nene V."/>
            <person name="Nusbaum C."/>
            <person name="Puiu D."/>
            <person name="Romero-Severson J."/>
            <person name="Severson D.W."/>
            <person name="Shumway M."/>
            <person name="Sisk P."/>
            <person name="Stolte C."/>
            <person name="Zeng Q."/>
            <person name="Eisenstadt E."/>
            <person name="Fraser-Liggett C."/>
            <person name="Strausberg R."/>
            <person name="Galagan J."/>
            <person name="Birren B."/>
            <person name="Collins F.H."/>
        </authorList>
    </citation>
    <scope>NUCLEOTIDE SEQUENCE [LARGE SCALE GENOMIC DNA]</scope>
    <source>
        <strain evidence="2">JHB</strain>
    </source>
</reference>
<dbReference type="Proteomes" id="UP000002320">
    <property type="component" value="Unassembled WGS sequence"/>
</dbReference>
<name>B0XAE3_CULQU</name>
<evidence type="ECO:0000313" key="2">
    <source>
        <dbReference type="EMBL" id="EDS43640.1"/>
    </source>
</evidence>
<feature type="region of interest" description="Disordered" evidence="1">
    <location>
        <begin position="81"/>
        <end position="118"/>
    </location>
</feature>
<feature type="compositionally biased region" description="Polar residues" evidence="1">
    <location>
        <begin position="133"/>
        <end position="159"/>
    </location>
</feature>
<accession>B0XAE3</accession>
<proteinExistence type="predicted"/>
<feature type="compositionally biased region" description="Basic and acidic residues" evidence="1">
    <location>
        <begin position="231"/>
        <end position="240"/>
    </location>
</feature>
<dbReference type="EnsemblMetazoa" id="CPIJ016086-RA">
    <property type="protein sequence ID" value="CPIJ016086-PA"/>
    <property type="gene ID" value="CPIJ016086"/>
</dbReference>
<feature type="compositionally biased region" description="Polar residues" evidence="1">
    <location>
        <begin position="329"/>
        <end position="341"/>
    </location>
</feature>
<organism>
    <name type="scientific">Culex quinquefasciatus</name>
    <name type="common">Southern house mosquito</name>
    <name type="synonym">Culex pungens</name>
    <dbReference type="NCBI Taxonomy" id="7176"/>
    <lineage>
        <taxon>Eukaryota</taxon>
        <taxon>Metazoa</taxon>
        <taxon>Ecdysozoa</taxon>
        <taxon>Arthropoda</taxon>
        <taxon>Hexapoda</taxon>
        <taxon>Insecta</taxon>
        <taxon>Pterygota</taxon>
        <taxon>Neoptera</taxon>
        <taxon>Endopterygota</taxon>
        <taxon>Diptera</taxon>
        <taxon>Nematocera</taxon>
        <taxon>Culicoidea</taxon>
        <taxon>Culicidae</taxon>
        <taxon>Culicinae</taxon>
        <taxon>Culicini</taxon>
        <taxon>Culex</taxon>
        <taxon>Culex</taxon>
    </lineage>
</organism>
<keyword evidence="4" id="KW-1185">Reference proteome</keyword>
<dbReference type="AlphaFoldDB" id="B0XAE3"/>
<dbReference type="VEuPathDB" id="VectorBase:CQUJHB005081"/>
<dbReference type="EMBL" id="DS232580">
    <property type="protein sequence ID" value="EDS43640.1"/>
    <property type="molecule type" value="Genomic_DNA"/>
</dbReference>
<sequence>MVRCSDDEAGQRHVCSDSGLQRGVQIHNHSQIQICRLRIGSIPNLTTLMTVPENQPLLQVASRAPDKCEVPFSSHVTPDKIAVHKPTRNPPKLAPLDQCKTGLPPPKPLQEQQTATAEPVAIESTYKLGSDFRPNQNAEQPNSVASPLSEKVTTNPSMDTKSDFPDESSSEPTHPTGHLKDVTTEAELDNELPAVFPSKQVPPHNSDLKPEATVKTEPLQPKVVQNSIHHGKPEQRRVHSDSGLQKMDVPESEQKPNCFHQNDSYNMDFAMVMTVPVYKPLPQPAAKAPDKRRLPLPSRVHLDKSVVHVEEGRPPDDLVLAGEPELKCSRSTQSRSHSEPASSEMHVVNQSRKRHKSVSNLSNLTPYKFANVDTSRRVPSIQITNRQRWCTIWFLIAQVQSQPVALKLVISMIGPQGSFHEPPSQNEPFQVRDQLSRFQRTVYRRRKSWHSTIPPDKSRDPESAQPCKRRSNLREFHAVLPAIEDVGERREPADQSAAIHRKRCVGRAKELRDLNGGSMFGTNEARNPTVTTICVADDEGETFSGMENSILPKRESVESVNNYLKRYRREAIGGGCVGALIAYWLKKRAQNRLNVIVVKKDATYQGVSLGVSTCLAVSGLR</sequence>
<reference evidence="3" key="2">
    <citation type="submission" date="2021-02" db="UniProtKB">
        <authorList>
            <consortium name="EnsemblMetazoa"/>
        </authorList>
    </citation>
    <scope>IDENTIFICATION</scope>
    <source>
        <strain evidence="3">JHB</strain>
    </source>
</reference>
<feature type="region of interest" description="Disordered" evidence="1">
    <location>
        <begin position="226"/>
        <end position="259"/>
    </location>
</feature>
<dbReference type="KEGG" id="cqu:CpipJ_CPIJ016086"/>
<dbReference type="InParanoid" id="B0XAE3"/>
<evidence type="ECO:0000313" key="4">
    <source>
        <dbReference type="Proteomes" id="UP000002320"/>
    </source>
</evidence>
<dbReference type="OrthoDB" id="424974at2759"/>
<feature type="region of interest" description="Disordered" evidence="1">
    <location>
        <begin position="446"/>
        <end position="471"/>
    </location>
</feature>
<feature type="region of interest" description="Disordered" evidence="1">
    <location>
        <begin position="130"/>
        <end position="179"/>
    </location>
</feature>
<evidence type="ECO:0000256" key="1">
    <source>
        <dbReference type="SAM" id="MobiDB-lite"/>
    </source>
</evidence>
<dbReference type="HOGENOM" id="CLU_440237_0_0_1"/>
<gene>
    <name evidence="3" type="primary">6049940</name>
    <name evidence="2" type="ORF">CpipJ_CPIJ016086</name>
</gene>
<evidence type="ECO:0000313" key="3">
    <source>
        <dbReference type="EnsemblMetazoa" id="CPIJ016086-PA"/>
    </source>
</evidence>
<protein>
    <submittedName>
        <fullName evidence="2 3">FAD oxidoreductase</fullName>
    </submittedName>
</protein>
<dbReference type="VEuPathDB" id="VectorBase:CQUJHB009585"/>
<feature type="region of interest" description="Disordered" evidence="1">
    <location>
        <begin position="313"/>
        <end position="360"/>
    </location>
</feature>